<evidence type="ECO:0000256" key="7">
    <source>
        <dbReference type="ARBA" id="ARBA00023295"/>
    </source>
</evidence>
<gene>
    <name evidence="9" type="ORF">GGX14DRAFT_511721</name>
</gene>
<keyword evidence="4" id="KW-0378">Hydrolase</keyword>
<dbReference type="SUPFAM" id="SSF110581">
    <property type="entry name" value="Indigoidine synthase A-like"/>
    <property type="match status" value="2"/>
</dbReference>
<dbReference type="Gene3D" id="3.40.1790.10">
    <property type="entry name" value="Indigoidine synthase domain"/>
    <property type="match status" value="2"/>
</dbReference>
<dbReference type="PROSITE" id="PS00583">
    <property type="entry name" value="PFKB_KINASES_1"/>
    <property type="match status" value="1"/>
</dbReference>
<dbReference type="Pfam" id="PF00294">
    <property type="entry name" value="PfkB"/>
    <property type="match status" value="2"/>
</dbReference>
<comment type="caution">
    <text evidence="9">The sequence shown here is derived from an EMBL/GenBank/DDBJ whole genome shotgun (WGS) entry which is preliminary data.</text>
</comment>
<dbReference type="Gene3D" id="3.40.1190.20">
    <property type="match status" value="1"/>
</dbReference>
<protein>
    <submittedName>
        <fullName evidence="9">Indigoidine synthase A-like protein</fullName>
    </submittedName>
</protein>
<dbReference type="GO" id="GO:0046872">
    <property type="term" value="F:metal ion binding"/>
    <property type="evidence" value="ECO:0007669"/>
    <property type="project" value="UniProtKB-KW"/>
</dbReference>
<dbReference type="Pfam" id="PF04227">
    <property type="entry name" value="Indigoidine_A"/>
    <property type="match status" value="2"/>
</dbReference>
<keyword evidence="5" id="KW-0464">Manganese</keyword>
<evidence type="ECO:0000313" key="9">
    <source>
        <dbReference type="EMBL" id="KAJ7225560.1"/>
    </source>
</evidence>
<evidence type="ECO:0000256" key="1">
    <source>
        <dbReference type="ARBA" id="ARBA00022679"/>
    </source>
</evidence>
<evidence type="ECO:0000313" key="10">
    <source>
        <dbReference type="Proteomes" id="UP001219525"/>
    </source>
</evidence>
<keyword evidence="7" id="KW-0326">Glycosidase</keyword>
<dbReference type="PROSITE" id="PS00584">
    <property type="entry name" value="PFKB_KINASES_2"/>
    <property type="match status" value="1"/>
</dbReference>
<dbReference type="GO" id="GO:0016301">
    <property type="term" value="F:kinase activity"/>
    <property type="evidence" value="ECO:0007669"/>
    <property type="project" value="UniProtKB-KW"/>
</dbReference>
<dbReference type="AlphaFoldDB" id="A0AAD6YPC4"/>
<evidence type="ECO:0000256" key="3">
    <source>
        <dbReference type="ARBA" id="ARBA00022777"/>
    </source>
</evidence>
<keyword evidence="3" id="KW-0418">Kinase</keyword>
<dbReference type="InterPro" id="IPR029056">
    <property type="entry name" value="Ribokinase-like"/>
</dbReference>
<dbReference type="GO" id="GO:0004730">
    <property type="term" value="F:pseudouridylate synthase activity"/>
    <property type="evidence" value="ECO:0007669"/>
    <property type="project" value="InterPro"/>
</dbReference>
<dbReference type="InterPro" id="IPR007342">
    <property type="entry name" value="PsuG"/>
</dbReference>
<dbReference type="Proteomes" id="UP001219525">
    <property type="component" value="Unassembled WGS sequence"/>
</dbReference>
<keyword evidence="2" id="KW-0479">Metal-binding</keyword>
<dbReference type="SUPFAM" id="SSF53613">
    <property type="entry name" value="Ribokinase-like"/>
    <property type="match status" value="1"/>
</dbReference>
<evidence type="ECO:0000256" key="4">
    <source>
        <dbReference type="ARBA" id="ARBA00022801"/>
    </source>
</evidence>
<dbReference type="HAMAP" id="MF_01876">
    <property type="entry name" value="PsiMP_glycosidase"/>
    <property type="match status" value="1"/>
</dbReference>
<dbReference type="GO" id="GO:0016798">
    <property type="term" value="F:hydrolase activity, acting on glycosyl bonds"/>
    <property type="evidence" value="ECO:0007669"/>
    <property type="project" value="UniProtKB-KW"/>
</dbReference>
<dbReference type="InterPro" id="IPR011611">
    <property type="entry name" value="PfkB_dom"/>
</dbReference>
<dbReference type="InterPro" id="IPR002173">
    <property type="entry name" value="Carboh/pur_kinase_PfkB_CS"/>
</dbReference>
<dbReference type="EMBL" id="JARJCW010000004">
    <property type="protein sequence ID" value="KAJ7225560.1"/>
    <property type="molecule type" value="Genomic_DNA"/>
</dbReference>
<dbReference type="PANTHER" id="PTHR42909">
    <property type="entry name" value="ZGC:136858"/>
    <property type="match status" value="1"/>
</dbReference>
<dbReference type="PANTHER" id="PTHR42909:SF1">
    <property type="entry name" value="CARBOHYDRATE KINASE PFKB DOMAIN-CONTAINING PROTEIN"/>
    <property type="match status" value="1"/>
</dbReference>
<keyword evidence="10" id="KW-1185">Reference proteome</keyword>
<evidence type="ECO:0000256" key="2">
    <source>
        <dbReference type="ARBA" id="ARBA00022723"/>
    </source>
</evidence>
<keyword evidence="6" id="KW-0456">Lyase</keyword>
<sequence length="787" mass="84183">MRLSSRRLGPYISARSASRLSAALQRGAPIDIHSEVEDALATGKPVVALETALTTHGLPPPINLQVTRELETIVRSTGCVPATIGFLAGRVKIGLENLDIERLADVDRNPRAVKISRRDIAPALALNCDGGTTISATLIFAALAGIKVYVFTYCTTPVSPPSAGCCNRRVRMTFCWLFTLTSISLGGVHRGGETSMDISADLHELTRCPVGLVSAGIKSILDIGRTLEYLETLGVPVIPYGKTKDFPAFFSPRSGLQSPWNASDPKTAAKMLYNQWQLGMENGVLIAVPIPEEYAAKGELIQWAVNQAVRESEENGMSKRGKEVTPWLLSRVAELTKHDSIDSNIALLKNTALIGGQIAVQYQDLASQTIPTDKTYVIDIGSASRARDDETLTAAKVMVVGSAALDISAQAEDMANAAGSTIPGTVSLGLGGVARNIAEACHRLGEPALLVSPIGRDTWGGLLHEETKAIGMRTDGFILQADERTAVCNLFLDGTGSLVSGVADMDITSKLDVNLVLAQIAKHNPQIVAMDGNLSSGVIQTVLDHCIQRNIQVLFEPSSITKSEKILPAVELSLRKGSPPLSFFTPNLLELKHVYRKASEDGGLTSSAAWWSAIDRLSLNEVFRMDLAQLAKQTVRDDEKEAGTANSLAFLVEEGVAQMAVTLTPFFQHMFIKCGERGVLAVIRLSGTYASAWSNVRSNPGRRCVVAHGGNEILVVQHFPPHRTDVINSTGAGDSFVGALLASVAQGPHPLSDPMTLDRLVATCQSASCLTLQSHSSVSPLLHTLIK</sequence>
<dbReference type="GO" id="GO:0005737">
    <property type="term" value="C:cytoplasm"/>
    <property type="evidence" value="ECO:0007669"/>
    <property type="project" value="TreeGrafter"/>
</dbReference>
<name>A0AAD6YPC4_9AGAR</name>
<evidence type="ECO:0000259" key="8">
    <source>
        <dbReference type="Pfam" id="PF00294"/>
    </source>
</evidence>
<accession>A0AAD6YPC4</accession>
<feature type="domain" description="Carbohydrate kinase PfkB" evidence="8">
    <location>
        <begin position="395"/>
        <end position="598"/>
    </location>
</feature>
<organism evidence="9 10">
    <name type="scientific">Mycena pura</name>
    <dbReference type="NCBI Taxonomy" id="153505"/>
    <lineage>
        <taxon>Eukaryota</taxon>
        <taxon>Fungi</taxon>
        <taxon>Dikarya</taxon>
        <taxon>Basidiomycota</taxon>
        <taxon>Agaricomycotina</taxon>
        <taxon>Agaricomycetes</taxon>
        <taxon>Agaricomycetidae</taxon>
        <taxon>Agaricales</taxon>
        <taxon>Marasmiineae</taxon>
        <taxon>Mycenaceae</taxon>
        <taxon>Mycena</taxon>
    </lineage>
</organism>
<reference evidence="9" key="1">
    <citation type="submission" date="2023-03" db="EMBL/GenBank/DDBJ databases">
        <title>Massive genome expansion in bonnet fungi (Mycena s.s.) driven by repeated elements and novel gene families across ecological guilds.</title>
        <authorList>
            <consortium name="Lawrence Berkeley National Laboratory"/>
            <person name="Harder C.B."/>
            <person name="Miyauchi S."/>
            <person name="Viragh M."/>
            <person name="Kuo A."/>
            <person name="Thoen E."/>
            <person name="Andreopoulos B."/>
            <person name="Lu D."/>
            <person name="Skrede I."/>
            <person name="Drula E."/>
            <person name="Henrissat B."/>
            <person name="Morin E."/>
            <person name="Kohler A."/>
            <person name="Barry K."/>
            <person name="LaButti K."/>
            <person name="Morin E."/>
            <person name="Salamov A."/>
            <person name="Lipzen A."/>
            <person name="Mereny Z."/>
            <person name="Hegedus B."/>
            <person name="Baldrian P."/>
            <person name="Stursova M."/>
            <person name="Weitz H."/>
            <person name="Taylor A."/>
            <person name="Grigoriev I.V."/>
            <person name="Nagy L.G."/>
            <person name="Martin F."/>
            <person name="Kauserud H."/>
        </authorList>
    </citation>
    <scope>NUCLEOTIDE SEQUENCE</scope>
    <source>
        <strain evidence="9">9144</strain>
    </source>
</reference>
<keyword evidence="1" id="KW-0808">Transferase</keyword>
<feature type="domain" description="Carbohydrate kinase PfkB" evidence="8">
    <location>
        <begin position="705"/>
        <end position="780"/>
    </location>
</feature>
<dbReference type="InterPro" id="IPR022830">
    <property type="entry name" value="Indigdn_synthA-like"/>
</dbReference>
<evidence type="ECO:0000256" key="5">
    <source>
        <dbReference type="ARBA" id="ARBA00023211"/>
    </source>
</evidence>
<proteinExistence type="inferred from homology"/>
<evidence type="ECO:0000256" key="6">
    <source>
        <dbReference type="ARBA" id="ARBA00023239"/>
    </source>
</evidence>